<keyword evidence="4" id="KW-1185">Reference proteome</keyword>
<dbReference type="AlphaFoldDB" id="A0A811PYF9"/>
<dbReference type="Proteomes" id="UP000604825">
    <property type="component" value="Unassembled WGS sequence"/>
</dbReference>
<dbReference type="InterPro" id="IPR056789">
    <property type="entry name" value="LRR_R13L1-DRL21"/>
</dbReference>
<reference evidence="3" key="1">
    <citation type="submission" date="2020-10" db="EMBL/GenBank/DDBJ databases">
        <authorList>
            <person name="Han B."/>
            <person name="Lu T."/>
            <person name="Zhao Q."/>
            <person name="Huang X."/>
            <person name="Zhao Y."/>
        </authorList>
    </citation>
    <scope>NUCLEOTIDE SEQUENCE</scope>
</reference>
<dbReference type="EMBL" id="CAJGYO010000007">
    <property type="protein sequence ID" value="CAD6248378.1"/>
    <property type="molecule type" value="Genomic_DNA"/>
</dbReference>
<accession>A0A811PYF9</accession>
<protein>
    <recommendedName>
        <fullName evidence="2">R13L1/DRL21-like LRR repeat region domain-containing protein</fullName>
    </recommendedName>
</protein>
<evidence type="ECO:0000259" key="2">
    <source>
        <dbReference type="Pfam" id="PF25019"/>
    </source>
</evidence>
<comment type="caution">
    <text evidence="3">The sequence shown here is derived from an EMBL/GenBank/DDBJ whole genome shotgun (WGS) entry which is preliminary data.</text>
</comment>
<feature type="domain" description="R13L1/DRL21-like LRR repeat region" evidence="2">
    <location>
        <begin position="13"/>
        <end position="146"/>
    </location>
</feature>
<dbReference type="Gene3D" id="3.80.10.10">
    <property type="entry name" value="Ribonuclease Inhibitor"/>
    <property type="match status" value="2"/>
</dbReference>
<dbReference type="Pfam" id="PF25019">
    <property type="entry name" value="LRR_R13L1-DRL21"/>
    <property type="match status" value="1"/>
</dbReference>
<evidence type="ECO:0000256" key="1">
    <source>
        <dbReference type="ARBA" id="ARBA00022614"/>
    </source>
</evidence>
<proteinExistence type="predicted"/>
<dbReference type="OrthoDB" id="694279at2759"/>
<dbReference type="SUPFAM" id="SSF52058">
    <property type="entry name" value="L domain-like"/>
    <property type="match status" value="1"/>
</dbReference>
<evidence type="ECO:0000313" key="4">
    <source>
        <dbReference type="Proteomes" id="UP000604825"/>
    </source>
</evidence>
<sequence length="376" mass="42989">MLQWRMENGDGIRFLKKLNLITRDLFIINLCEISKDQAAEIELTKKDIFCLSLTWSKDIFQLPEPVHNDEIEVFEALHPPTNIKYGRLNCYPGEYLPSWCHGSYDPTIFSSLTEIMVIGCPKLSSLEQFLQPAYMPAIKIMMIKECTSLESIPVERFGGLPSLEELKVTNCPKINSQCLLAPSLKKLSLEDPGNLENDIDCRSLTTINLSNYHLASLTFNREKLPLLTELTIGECRELETLNGGWPILKSLSIMLCPRLKWENGIVLPSSLQSLHLWDRGYFSVRCLENLTSLNSLVMTVCKHIEYIPRDLWSSNLKSLQKLTIKHCEDVVSIGGQEVIAHIPKVDIQNCPNLKEVQQPLLRGYPFRFRFFSCNKL</sequence>
<dbReference type="PANTHER" id="PTHR36766:SF70">
    <property type="entry name" value="DISEASE RESISTANCE PROTEIN RGA4"/>
    <property type="match status" value="1"/>
</dbReference>
<dbReference type="PANTHER" id="PTHR36766">
    <property type="entry name" value="PLANT BROAD-SPECTRUM MILDEW RESISTANCE PROTEIN RPW8"/>
    <property type="match status" value="1"/>
</dbReference>
<name>A0A811PYF9_9POAL</name>
<evidence type="ECO:0000313" key="3">
    <source>
        <dbReference type="EMBL" id="CAD6248378.1"/>
    </source>
</evidence>
<gene>
    <name evidence="3" type="ORF">NCGR_LOCUS32517</name>
</gene>
<organism evidence="3 4">
    <name type="scientific">Miscanthus lutarioriparius</name>
    <dbReference type="NCBI Taxonomy" id="422564"/>
    <lineage>
        <taxon>Eukaryota</taxon>
        <taxon>Viridiplantae</taxon>
        <taxon>Streptophyta</taxon>
        <taxon>Embryophyta</taxon>
        <taxon>Tracheophyta</taxon>
        <taxon>Spermatophyta</taxon>
        <taxon>Magnoliopsida</taxon>
        <taxon>Liliopsida</taxon>
        <taxon>Poales</taxon>
        <taxon>Poaceae</taxon>
        <taxon>PACMAD clade</taxon>
        <taxon>Panicoideae</taxon>
        <taxon>Andropogonodae</taxon>
        <taxon>Andropogoneae</taxon>
        <taxon>Saccharinae</taxon>
        <taxon>Miscanthus</taxon>
    </lineage>
</organism>
<keyword evidence="1" id="KW-0433">Leucine-rich repeat</keyword>
<dbReference type="InterPro" id="IPR032675">
    <property type="entry name" value="LRR_dom_sf"/>
</dbReference>